<accession>A0AAV8UGG7</accession>
<reference evidence="1 2" key="1">
    <citation type="journal article" date="2023" name="Nat. Commun.">
        <title>Origin of minicircular mitochondrial genomes in red algae.</title>
        <authorList>
            <person name="Lee Y."/>
            <person name="Cho C.H."/>
            <person name="Lee Y.M."/>
            <person name="Park S.I."/>
            <person name="Yang J.H."/>
            <person name="West J.A."/>
            <person name="Bhattacharya D."/>
            <person name="Yoon H.S."/>
        </authorList>
    </citation>
    <scope>NUCLEOTIDE SEQUENCE [LARGE SCALE GENOMIC DNA]</scope>
    <source>
        <strain evidence="1 2">CCMP1338</strain>
        <tissue evidence="1">Whole cell</tissue>
    </source>
</reference>
<organism evidence="1 2">
    <name type="scientific">Rhodosorus marinus</name>
    <dbReference type="NCBI Taxonomy" id="101924"/>
    <lineage>
        <taxon>Eukaryota</taxon>
        <taxon>Rhodophyta</taxon>
        <taxon>Stylonematophyceae</taxon>
        <taxon>Stylonematales</taxon>
        <taxon>Stylonemataceae</taxon>
        <taxon>Rhodosorus</taxon>
    </lineage>
</organism>
<proteinExistence type="predicted"/>
<dbReference type="EMBL" id="JAMWBK010000010">
    <property type="protein sequence ID" value="KAJ8901585.1"/>
    <property type="molecule type" value="Genomic_DNA"/>
</dbReference>
<sequence length="183" mass="20241">MERSSPASTSRALAMARRLRRSGLNTNAVTVLENHVKESPRDERAWAALGVLYDELGQPEKAHAAYELVDEIGAKCRASSPRDKLVASINAQKRLPRRFESTPVSMSDDANAMRGDSALVPQSFGLTKGREILESLRKESANLWEADRVQDMPEPDQSAIARHVRHLEMLRDVGTATFQTASS</sequence>
<dbReference type="Gene3D" id="1.25.40.10">
    <property type="entry name" value="Tetratricopeptide repeat domain"/>
    <property type="match status" value="1"/>
</dbReference>
<keyword evidence="2" id="KW-1185">Reference proteome</keyword>
<gene>
    <name evidence="1" type="ORF">NDN08_003793</name>
</gene>
<evidence type="ECO:0000313" key="2">
    <source>
        <dbReference type="Proteomes" id="UP001157974"/>
    </source>
</evidence>
<dbReference type="AlphaFoldDB" id="A0AAV8UGG7"/>
<evidence type="ECO:0000313" key="1">
    <source>
        <dbReference type="EMBL" id="KAJ8901585.1"/>
    </source>
</evidence>
<protein>
    <recommendedName>
        <fullName evidence="3">Tetratricopeptide repeat protein</fullName>
    </recommendedName>
</protein>
<dbReference type="Proteomes" id="UP001157974">
    <property type="component" value="Unassembled WGS sequence"/>
</dbReference>
<evidence type="ECO:0008006" key="3">
    <source>
        <dbReference type="Google" id="ProtNLM"/>
    </source>
</evidence>
<comment type="caution">
    <text evidence="1">The sequence shown here is derived from an EMBL/GenBank/DDBJ whole genome shotgun (WGS) entry which is preliminary data.</text>
</comment>
<dbReference type="SUPFAM" id="SSF48452">
    <property type="entry name" value="TPR-like"/>
    <property type="match status" value="1"/>
</dbReference>
<dbReference type="InterPro" id="IPR011990">
    <property type="entry name" value="TPR-like_helical_dom_sf"/>
</dbReference>
<name>A0AAV8UGG7_9RHOD</name>